<proteinExistence type="predicted"/>
<dbReference type="SMART" id="SM00471">
    <property type="entry name" value="HDc"/>
    <property type="match status" value="1"/>
</dbReference>
<comment type="caution">
    <text evidence="2">The sequence shown here is derived from an EMBL/GenBank/DDBJ whole genome shotgun (WGS) entry which is preliminary data.</text>
</comment>
<dbReference type="PANTHER" id="PTHR43155:SF2">
    <property type="entry name" value="CYCLIC DI-GMP PHOSPHODIESTERASE PA4108"/>
    <property type="match status" value="1"/>
</dbReference>
<dbReference type="RefSeq" id="WP_307331459.1">
    <property type="nucleotide sequence ID" value="NZ_JAUSUG010000030.1"/>
</dbReference>
<dbReference type="InterPro" id="IPR003607">
    <property type="entry name" value="HD/PDEase_dom"/>
</dbReference>
<organism evidence="2 3">
    <name type="scientific">Evansella vedderi</name>
    <dbReference type="NCBI Taxonomy" id="38282"/>
    <lineage>
        <taxon>Bacteria</taxon>
        <taxon>Bacillati</taxon>
        <taxon>Bacillota</taxon>
        <taxon>Bacilli</taxon>
        <taxon>Bacillales</taxon>
        <taxon>Bacillaceae</taxon>
        <taxon>Evansella</taxon>
    </lineage>
</organism>
<protein>
    <submittedName>
        <fullName evidence="2">HD-GYP domain-containing protein (C-di-GMP phosphodiesterase class II)</fullName>
    </submittedName>
</protein>
<gene>
    <name evidence="2" type="ORF">J2S74_005011</name>
</gene>
<dbReference type="Gene3D" id="1.10.3210.10">
    <property type="entry name" value="Hypothetical protein af1432"/>
    <property type="match status" value="1"/>
</dbReference>
<feature type="domain" description="HD-GYP" evidence="1">
    <location>
        <begin position="118"/>
        <end position="314"/>
    </location>
</feature>
<dbReference type="PROSITE" id="PS51832">
    <property type="entry name" value="HD_GYP"/>
    <property type="match status" value="1"/>
</dbReference>
<dbReference type="EMBL" id="JAUSUG010000030">
    <property type="protein sequence ID" value="MDQ0257553.1"/>
    <property type="molecule type" value="Genomic_DNA"/>
</dbReference>
<accession>A0ABU0A233</accession>
<dbReference type="InterPro" id="IPR037522">
    <property type="entry name" value="HD_GYP_dom"/>
</dbReference>
<sequence length="356" mass="40638">MKVKTEYLVPGVILSDDVYIRTTSPIIKKKTVLSDEHINILKKFLVSDVLVELKLVDGTAYKPQDTLKEENLDKIDKKNNFIDQFLFAVQQYKKLFTHWQGGAKVDAYTVRKIFLPLYETNPSKEDLLQLHHYGTKNDYIYFHSLAVSILSSSLGKKIGLSNGEIIQLGLSGLLADCGMAKLAFNVFEKKAPLSIDEYEEVKNHPLLSYKMLEDVPGFSKGALLGVIQHHERENGSGYPMKIKGKKMHLFAKIIIICDIYHAMTSERHYRAKQSPYKVIESLKKDQFGKIDHIVLSSFINMMLNLTIGKKVRLNNGLVGEVIFINENEPTRPMINVENDKMFNLTSHPEVFIEEVF</sequence>
<dbReference type="Pfam" id="PF13487">
    <property type="entry name" value="HD_5"/>
    <property type="match status" value="1"/>
</dbReference>
<evidence type="ECO:0000259" key="1">
    <source>
        <dbReference type="PROSITE" id="PS51832"/>
    </source>
</evidence>
<keyword evidence="3" id="KW-1185">Reference proteome</keyword>
<dbReference type="SUPFAM" id="SSF109604">
    <property type="entry name" value="HD-domain/PDEase-like"/>
    <property type="match status" value="1"/>
</dbReference>
<dbReference type="CDD" id="cd00077">
    <property type="entry name" value="HDc"/>
    <property type="match status" value="1"/>
</dbReference>
<evidence type="ECO:0000313" key="3">
    <source>
        <dbReference type="Proteomes" id="UP001230005"/>
    </source>
</evidence>
<evidence type="ECO:0000313" key="2">
    <source>
        <dbReference type="EMBL" id="MDQ0257553.1"/>
    </source>
</evidence>
<reference evidence="2 3" key="1">
    <citation type="submission" date="2023-07" db="EMBL/GenBank/DDBJ databases">
        <title>Genomic Encyclopedia of Type Strains, Phase IV (KMG-IV): sequencing the most valuable type-strain genomes for metagenomic binning, comparative biology and taxonomic classification.</title>
        <authorList>
            <person name="Goeker M."/>
        </authorList>
    </citation>
    <scope>NUCLEOTIDE SEQUENCE [LARGE SCALE GENOMIC DNA]</scope>
    <source>
        <strain evidence="2 3">DSM 9768</strain>
    </source>
</reference>
<dbReference type="Proteomes" id="UP001230005">
    <property type="component" value="Unassembled WGS sequence"/>
</dbReference>
<dbReference type="PANTHER" id="PTHR43155">
    <property type="entry name" value="CYCLIC DI-GMP PHOSPHODIESTERASE PA4108-RELATED"/>
    <property type="match status" value="1"/>
</dbReference>
<name>A0ABU0A233_9BACI</name>